<name>A0A3D8VCA2_9GAMM</name>
<accession>A0A3D8VCA2</accession>
<comment type="caution">
    <text evidence="1">The sequence shown here is derived from an EMBL/GenBank/DDBJ whole genome shotgun (WGS) entry which is preliminary data.</text>
</comment>
<dbReference type="AlphaFoldDB" id="A0A3D8VCA2"/>
<organism evidence="1 2">
    <name type="scientific">Lysobacter soli</name>
    <dbReference type="NCBI Taxonomy" id="453783"/>
    <lineage>
        <taxon>Bacteria</taxon>
        <taxon>Pseudomonadati</taxon>
        <taxon>Pseudomonadota</taxon>
        <taxon>Gammaproteobacteria</taxon>
        <taxon>Lysobacterales</taxon>
        <taxon>Lysobacteraceae</taxon>
        <taxon>Lysobacter</taxon>
    </lineage>
</organism>
<evidence type="ECO:0000313" key="1">
    <source>
        <dbReference type="EMBL" id="RDY67042.1"/>
    </source>
</evidence>
<reference evidence="1 2" key="1">
    <citation type="submission" date="2018-08" db="EMBL/GenBank/DDBJ databases">
        <title>Lysobacter soli KCTC 22011, whole genome shotgun sequence.</title>
        <authorList>
            <person name="Zhang X."/>
            <person name="Feng G."/>
            <person name="Zhu H."/>
        </authorList>
    </citation>
    <scope>NUCLEOTIDE SEQUENCE [LARGE SCALE GENOMIC DNA]</scope>
    <source>
        <strain evidence="1 2">KCTC 22011</strain>
    </source>
</reference>
<keyword evidence="2" id="KW-1185">Reference proteome</keyword>
<dbReference type="Proteomes" id="UP000256829">
    <property type="component" value="Unassembled WGS sequence"/>
</dbReference>
<evidence type="ECO:0000313" key="2">
    <source>
        <dbReference type="Proteomes" id="UP000256829"/>
    </source>
</evidence>
<dbReference type="RefSeq" id="WP_115842414.1">
    <property type="nucleotide sequence ID" value="NZ_QTJR01000006.1"/>
</dbReference>
<proteinExistence type="predicted"/>
<dbReference type="EMBL" id="QTJR01000006">
    <property type="protein sequence ID" value="RDY67042.1"/>
    <property type="molecule type" value="Genomic_DNA"/>
</dbReference>
<sequence>MTCKLNDFIGKLKKQLAQPDVITLENGAVLIGHLPHIGAKAYLHVVFPGQLNALSAMRKETTVAVPSEVEDFYREFNGMILFQGALSIYGARSSVSRDPDQRQPFDLADRNILRRPRFAAETDFFLGSYNEDGSLLFTERGSSRVFRRPAASRTILNTWSGVGHMLNDETDRIGRLFDNAGCQIDPSVPTSPQ</sequence>
<gene>
    <name evidence="1" type="ORF">DX912_10185</name>
</gene>
<protein>
    <submittedName>
        <fullName evidence="1">Uncharacterized protein</fullName>
    </submittedName>
</protein>